<name>A0AAV5IM01_9ROSI</name>
<dbReference type="AlphaFoldDB" id="A0AAV5IM01"/>
<evidence type="ECO:0008006" key="3">
    <source>
        <dbReference type="Google" id="ProtNLM"/>
    </source>
</evidence>
<reference evidence="1 2" key="1">
    <citation type="journal article" date="2021" name="Commun. Biol.">
        <title>The genome of Shorea leprosula (Dipterocarpaceae) highlights the ecological relevance of drought in aseasonal tropical rainforests.</title>
        <authorList>
            <person name="Ng K.K.S."/>
            <person name="Kobayashi M.J."/>
            <person name="Fawcett J.A."/>
            <person name="Hatakeyama M."/>
            <person name="Paape T."/>
            <person name="Ng C.H."/>
            <person name="Ang C.C."/>
            <person name="Tnah L.H."/>
            <person name="Lee C.T."/>
            <person name="Nishiyama T."/>
            <person name="Sese J."/>
            <person name="O'Brien M.J."/>
            <person name="Copetti D."/>
            <person name="Mohd Noor M.I."/>
            <person name="Ong R.C."/>
            <person name="Putra M."/>
            <person name="Sireger I.Z."/>
            <person name="Indrioko S."/>
            <person name="Kosugi Y."/>
            <person name="Izuno A."/>
            <person name="Isagi Y."/>
            <person name="Lee S.L."/>
            <person name="Shimizu K.K."/>
        </authorList>
    </citation>
    <scope>NUCLEOTIDE SEQUENCE [LARGE SCALE GENOMIC DNA]</scope>
    <source>
        <strain evidence="1">214</strain>
    </source>
</reference>
<keyword evidence="2" id="KW-1185">Reference proteome</keyword>
<accession>A0AAV5IM01</accession>
<proteinExistence type="predicted"/>
<dbReference type="Proteomes" id="UP001054252">
    <property type="component" value="Unassembled WGS sequence"/>
</dbReference>
<sequence length="166" mass="18093">MVRCLLNSITHFCPTSINPINALDIIDTDVFTAHYYAPASSALPLLSQSLVTQTSVAVVGVDGKLIGEISHLVLNAYDESVSAAIMTLSDGDLMVNMDCGGPPEDLVQLIKERLLERNLDPALELMEEDSGISFHWMMKFASGRLLDWGGVQGQMCATHGARWRQS</sequence>
<evidence type="ECO:0000313" key="2">
    <source>
        <dbReference type="Proteomes" id="UP001054252"/>
    </source>
</evidence>
<comment type="caution">
    <text evidence="1">The sequence shown here is derived from an EMBL/GenBank/DDBJ whole genome shotgun (WGS) entry which is preliminary data.</text>
</comment>
<organism evidence="1 2">
    <name type="scientific">Rubroshorea leprosula</name>
    <dbReference type="NCBI Taxonomy" id="152421"/>
    <lineage>
        <taxon>Eukaryota</taxon>
        <taxon>Viridiplantae</taxon>
        <taxon>Streptophyta</taxon>
        <taxon>Embryophyta</taxon>
        <taxon>Tracheophyta</taxon>
        <taxon>Spermatophyta</taxon>
        <taxon>Magnoliopsida</taxon>
        <taxon>eudicotyledons</taxon>
        <taxon>Gunneridae</taxon>
        <taxon>Pentapetalae</taxon>
        <taxon>rosids</taxon>
        <taxon>malvids</taxon>
        <taxon>Malvales</taxon>
        <taxon>Dipterocarpaceae</taxon>
        <taxon>Rubroshorea</taxon>
    </lineage>
</organism>
<dbReference type="EMBL" id="BPVZ01000016">
    <property type="protein sequence ID" value="GKV00919.1"/>
    <property type="molecule type" value="Genomic_DNA"/>
</dbReference>
<protein>
    <recommendedName>
        <fullName evidence="3">CBS domain-containing protein</fullName>
    </recommendedName>
</protein>
<evidence type="ECO:0000313" key="1">
    <source>
        <dbReference type="EMBL" id="GKV00919.1"/>
    </source>
</evidence>
<gene>
    <name evidence="1" type="ORF">SLEP1_g13526</name>
</gene>